<feature type="domain" description="CHAT" evidence="2">
    <location>
        <begin position="1203"/>
        <end position="1484"/>
    </location>
</feature>
<comment type="caution">
    <text evidence="3">The sequence shown here is derived from an EMBL/GenBank/DDBJ whole genome shotgun (WGS) entry which is preliminary data.</text>
</comment>
<dbReference type="EMBL" id="CAJMWR010002523">
    <property type="protein sequence ID" value="CAE6446206.1"/>
    <property type="molecule type" value="Genomic_DNA"/>
</dbReference>
<organism evidence="3 4">
    <name type="scientific">Rhizoctonia solani</name>
    <dbReference type="NCBI Taxonomy" id="456999"/>
    <lineage>
        <taxon>Eukaryota</taxon>
        <taxon>Fungi</taxon>
        <taxon>Dikarya</taxon>
        <taxon>Basidiomycota</taxon>
        <taxon>Agaricomycotina</taxon>
        <taxon>Agaricomycetes</taxon>
        <taxon>Cantharellales</taxon>
        <taxon>Ceratobasidiaceae</taxon>
        <taxon>Rhizoctonia</taxon>
    </lineage>
</organism>
<protein>
    <recommendedName>
        <fullName evidence="2">CHAT domain-containing protein</fullName>
    </recommendedName>
</protein>
<dbReference type="Gene3D" id="1.25.40.10">
    <property type="entry name" value="Tetratricopeptide repeat domain"/>
    <property type="match status" value="3"/>
</dbReference>
<evidence type="ECO:0000313" key="3">
    <source>
        <dbReference type="EMBL" id="CAE6446206.1"/>
    </source>
</evidence>
<sequence>MSINDRVVGGYPNSISSVSSPNESGGEYFHNWAHGMLQKSNSLVSMLSDPVEPDNFTVVNSNLDAVTEQVQKRPTTPKAVALCLQSLTQLARLADTIFERRKNVRYLGITISCEALAVSLLQDDHPMLLGLLKNLTLSYETQFKILRITESINNAILFCNRAFSLASSKKLDLFQLLNKLGDLHSHRFSCLREPMDIDRTIEYYGKGLSLLNDGHPLMFDRLNRLGMAYKIAFQRLGGLEQINKAVEYLTKAMPLITREHPNRPLILSNLGSSLRLRFEVTDSLDDLLEAIQCHVQATAMIPDGHPMKAALISNLGSSYLSQFKRLGELKALDQAVNNFNQSLLLAPENHPSTSRFLLNLSDALRIRFKENRGMIDDIDLGIKHLTRAAKIVSEDDPEMADLLSNLGLSYLARFDIFDNIENLNCAIQYQTKGLSISPKDHPDIVRFLSNLGSSYKRRFERLGILDDLNQAIQYQEQATGLMESSHPHSYQSLNNLGTAYRSRYEYCGDIRDLDMAIKHLFGAVLGTPDGHPTKPELLSNLGVAYRSRFVHLDNLEDIDQSIRYNSEALCFTPKRHPDRAKMLSNAGSAHLTRFGRLCKLEDASKAIELFTLATLLVADDHPDMPFLIGNLGSSYKARFGLHGHSEDINSAIECLKEGLFYVPGDHPQLSFVLETLGDAYSTRFVYFGKLEDIDNAIGYQYRATTVLPQNHIATPRLFSSLGESYSSRFERLRQPDDIEKAIHFLSKAMSLTPNNHRDRPMHIGSLGTAYHVRYQVLERLEDIDSAIGYQAEAALLYPLDHPHRPAILSSLGISYRSRSIRLKTQADIGEAIKYQSEAVALDSARNHNNASRPGRLANLSISYQIRSGYNIDTEDGNKSIELLAEAVSLLPEYHIDLPRLLNSLGHAYLTQSTPTNTSCIPNASKCFERSARLSFGYPRPRFDAARNWARIASESSDINFNPLEAYQRAMHLVPQIVWLGSTIEQRYSDVGPIGELAVEAAATAIHYRQYHLALEWLEQGRSVVWNQILKLRNPLSDLSSIDSALADRLTLIASELHAIGSRAYKDSFDGPSEYEHSLEEVAQRHRRLAEEYDSLINQAQQMPGFQNLLQPKEASVLMEAAKDGPVVVVNVYKSRCDALLILPDQSKLIHVALPSLSYIKVAAAQTRMDSLLQSHGVRQRGMSRRPWQEEHEDTAQSIRFAQILEDLWMWLVEPVIKALGILDEPVVDKHLPHITWCTTGSLSFLPIHAAGCYITPGPKLFELAISSYTPNLASLLYSIPEQDIVQPKLLLVGQSATPGQSLLPGTGKELHHIRKHAQAKLVYTQLEGPAATTEAVLTAMNEHEWLHLACHAHQNIDNPTESGLFLQDGILDIRRISQKAFINKQLAFLSACQTATGDKILADETVHMASGLLMAGYPTVIATMWSVMDADAPLVADKFYEVLLKDPELNHRGAATALHTSVKTLRETVGQEQFVQWLPYVHFGT</sequence>
<dbReference type="PANTHER" id="PTHR19959:SF119">
    <property type="entry name" value="FUNGAL LIPASE-LIKE DOMAIN-CONTAINING PROTEIN"/>
    <property type="match status" value="1"/>
</dbReference>
<dbReference type="PANTHER" id="PTHR19959">
    <property type="entry name" value="KINESIN LIGHT CHAIN"/>
    <property type="match status" value="1"/>
</dbReference>
<name>A0A8H3B309_9AGAM</name>
<dbReference type="SUPFAM" id="SSF81901">
    <property type="entry name" value="HCP-like"/>
    <property type="match status" value="1"/>
</dbReference>
<evidence type="ECO:0000313" key="4">
    <source>
        <dbReference type="Proteomes" id="UP000663840"/>
    </source>
</evidence>
<accession>A0A8H3B309</accession>
<evidence type="ECO:0000256" key="1">
    <source>
        <dbReference type="PROSITE-ProRule" id="PRU00339"/>
    </source>
</evidence>
<keyword evidence="1" id="KW-0802">TPR repeat</keyword>
<dbReference type="InterPro" id="IPR011990">
    <property type="entry name" value="TPR-like_helical_dom_sf"/>
</dbReference>
<dbReference type="InterPro" id="IPR019734">
    <property type="entry name" value="TPR_rpt"/>
</dbReference>
<dbReference type="PROSITE" id="PS50005">
    <property type="entry name" value="TPR"/>
    <property type="match status" value="1"/>
</dbReference>
<evidence type="ECO:0000259" key="2">
    <source>
        <dbReference type="Pfam" id="PF12770"/>
    </source>
</evidence>
<feature type="repeat" description="TPR" evidence="1">
    <location>
        <begin position="722"/>
        <end position="755"/>
    </location>
</feature>
<proteinExistence type="predicted"/>
<dbReference type="SUPFAM" id="SSF48452">
    <property type="entry name" value="TPR-like"/>
    <property type="match status" value="2"/>
</dbReference>
<dbReference type="Pfam" id="PF12770">
    <property type="entry name" value="CHAT"/>
    <property type="match status" value="1"/>
</dbReference>
<reference evidence="3" key="1">
    <citation type="submission" date="2021-01" db="EMBL/GenBank/DDBJ databases">
        <authorList>
            <person name="Kaushik A."/>
        </authorList>
    </citation>
    <scope>NUCLEOTIDE SEQUENCE</scope>
    <source>
        <strain evidence="3">AG1-1A</strain>
    </source>
</reference>
<dbReference type="Proteomes" id="UP000663840">
    <property type="component" value="Unassembled WGS sequence"/>
</dbReference>
<dbReference type="InterPro" id="IPR024983">
    <property type="entry name" value="CHAT_dom"/>
</dbReference>
<gene>
    <name evidence="3" type="ORF">RDB_LOCUS85078</name>
</gene>